<dbReference type="OrthoDB" id="2425321at2759"/>
<keyword evidence="1" id="KW-0175">Coiled coil</keyword>
<feature type="region of interest" description="Disordered" evidence="2">
    <location>
        <begin position="716"/>
        <end position="758"/>
    </location>
</feature>
<feature type="region of interest" description="Disordered" evidence="2">
    <location>
        <begin position="668"/>
        <end position="698"/>
    </location>
</feature>
<keyword evidence="3" id="KW-0812">Transmembrane</keyword>
<keyword evidence="3" id="KW-1133">Transmembrane helix</keyword>
<accession>A0A0P9FE72</accession>
<dbReference type="EMBL" id="KQ474081">
    <property type="protein sequence ID" value="KPV74078.1"/>
    <property type="molecule type" value="Genomic_DNA"/>
</dbReference>
<dbReference type="Proteomes" id="UP000053890">
    <property type="component" value="Unassembled WGS sequence"/>
</dbReference>
<reference evidence="4 5" key="1">
    <citation type="journal article" date="2015" name="Front. Microbiol.">
        <title>Genome sequence of the plant growth promoting endophytic yeast Rhodotorula graminis WP1.</title>
        <authorList>
            <person name="Firrincieli A."/>
            <person name="Otillar R."/>
            <person name="Salamov A."/>
            <person name="Schmutz J."/>
            <person name="Khan Z."/>
            <person name="Redman R.S."/>
            <person name="Fleck N.D."/>
            <person name="Lindquist E."/>
            <person name="Grigoriev I.V."/>
            <person name="Doty S.L."/>
        </authorList>
    </citation>
    <scope>NUCLEOTIDE SEQUENCE [LARGE SCALE GENOMIC DNA]</scope>
    <source>
        <strain evidence="4 5">WP1</strain>
    </source>
</reference>
<evidence type="ECO:0000256" key="3">
    <source>
        <dbReference type="SAM" id="Phobius"/>
    </source>
</evidence>
<feature type="region of interest" description="Disordered" evidence="2">
    <location>
        <begin position="784"/>
        <end position="987"/>
    </location>
</feature>
<keyword evidence="3" id="KW-0472">Membrane</keyword>
<gene>
    <name evidence="4" type="ORF">RHOBADRAFT_54639</name>
</gene>
<evidence type="ECO:0000256" key="1">
    <source>
        <dbReference type="SAM" id="Coils"/>
    </source>
</evidence>
<protein>
    <submittedName>
        <fullName evidence="4">Uncharacterized protein</fullName>
    </submittedName>
</protein>
<dbReference type="GeneID" id="28977875"/>
<feature type="compositionally biased region" description="Low complexity" evidence="2">
    <location>
        <begin position="746"/>
        <end position="758"/>
    </location>
</feature>
<feature type="compositionally biased region" description="Basic and acidic residues" evidence="2">
    <location>
        <begin position="505"/>
        <end position="518"/>
    </location>
</feature>
<feature type="compositionally biased region" description="Polar residues" evidence="2">
    <location>
        <begin position="1120"/>
        <end position="1130"/>
    </location>
</feature>
<feature type="region of interest" description="Disordered" evidence="2">
    <location>
        <begin position="1000"/>
        <end position="1043"/>
    </location>
</feature>
<organism evidence="4 5">
    <name type="scientific">Rhodotorula graminis (strain WP1)</name>
    <dbReference type="NCBI Taxonomy" id="578459"/>
    <lineage>
        <taxon>Eukaryota</taxon>
        <taxon>Fungi</taxon>
        <taxon>Dikarya</taxon>
        <taxon>Basidiomycota</taxon>
        <taxon>Pucciniomycotina</taxon>
        <taxon>Microbotryomycetes</taxon>
        <taxon>Sporidiobolales</taxon>
        <taxon>Sporidiobolaceae</taxon>
        <taxon>Rhodotorula</taxon>
    </lineage>
</organism>
<evidence type="ECO:0000256" key="2">
    <source>
        <dbReference type="SAM" id="MobiDB-lite"/>
    </source>
</evidence>
<feature type="compositionally biased region" description="Low complexity" evidence="2">
    <location>
        <begin position="459"/>
        <end position="489"/>
    </location>
</feature>
<feature type="compositionally biased region" description="Polar residues" evidence="2">
    <location>
        <begin position="382"/>
        <end position="394"/>
    </location>
</feature>
<feature type="compositionally biased region" description="Acidic residues" evidence="2">
    <location>
        <begin position="898"/>
        <end position="907"/>
    </location>
</feature>
<dbReference type="AlphaFoldDB" id="A0A0P9FE72"/>
<sequence length="1175" mass="126334">MHDADELLEWLCVALGWLGGGGLAEHHPYRPVLEASVSLYRGRWHFLLPCEREHAVDLALSLVCTAWSPRGVHLDPTSIIFMRFWYAVVRAQGSSRLDSHVATYERIELAVDHVRGLYNVALGLSSFAGFATVQKATEWATNFLGPAGLSREKAMRMDLRALEAISQRLDELRDELFALARAPGRAFPPVDDLPSADAALSHAEIQVAPRHAVYERLKHLFSNFVELYSDGNRIRIGPRDPRHAHDMANAALDLGRGDLEGSFDALDAEERHEHVQDARSALFTTCDELYRTGSLPAPFLLSSLGTLSSTVDLVHPRPTRLAALFAAFALTPRALVTTAQQHCGRGLINSTWVQKEMGRTEMPFADATNRSSTALLDGANSAPEQQQPHSTSTIKPRRPAPAPPSTGFAFPARPADTDPLPSTTRPVPVHRHTRSTSSISHPPIPDPSYPVRSQPIGVSRSSSLSSSSSFGSGLDLAALAAEPPSSSSPRKPDVHLRRLSLSDRSGSDADKDNKDVPARPRRPTPQKRSESLPAYPPPPTLSDKTHNGVSEQELAALPPNPKLWLPSHLSTYLSSTMSLPPPVRADITTFIRSSRLSGRTFLRLREADLDELGINIRWRQALLEARGVLRRESLGGRVLWGFEGAGSAAPPPAAAAAVAAAASHRRGGSWQGTCVDVEGSASEDESSKDEWKRSWRASQGVGVRDRVRGLRRAFETVEEASESGTPEKPASTRKALPTAWRHGRSDSAASDMSDASVDSAGGKYAAASATPSRVQQADDTFLSSTFTTSSSGTGRRSPFSLDLDLASPSPRLELDLSPAPDSPTSASSSHGTSLPFAAESPAPSRPPSCAPSAQTPRLQPDGTLRAASAKGGSARLVSFREFSSSSTTARGDARGDGESGEEDDDDDPTLRPVRSPLSSPPMSPRTGSLAELFGLDVPRVHAGDTPQRRTREDELVPMFVPGLPQPRGDEEDGGGSRRHSKKGSLVLVKKSQLAALQRRMSEVESQLALALGSEGTPSVGDDDEEGDDGKSWVYKGEQVDEERLREMQERIDGLELRTTHLATSIPASPTPSARAFASLDSPSASASSMSLSTAYPDTSAGASGTSRRRDKERQRSRSSTAQGSVYSVQTQEDLPGMWPIEGWRQLSGYVVAASIGIGIVAGEVVAAKILGLRRR</sequence>
<proteinExistence type="predicted"/>
<feature type="transmembrane region" description="Helical" evidence="3">
    <location>
        <begin position="1149"/>
        <end position="1170"/>
    </location>
</feature>
<keyword evidence="5" id="KW-1185">Reference proteome</keyword>
<name>A0A0P9FE72_RHOGW</name>
<feature type="compositionally biased region" description="Low complexity" evidence="2">
    <location>
        <begin position="815"/>
        <end position="842"/>
    </location>
</feature>
<feature type="compositionally biased region" description="Low complexity" evidence="2">
    <location>
        <begin position="784"/>
        <end position="800"/>
    </location>
</feature>
<feature type="compositionally biased region" description="Basic and acidic residues" evidence="2">
    <location>
        <begin position="938"/>
        <end position="954"/>
    </location>
</feature>
<feature type="region of interest" description="Disordered" evidence="2">
    <location>
        <begin position="1086"/>
        <end position="1130"/>
    </location>
</feature>
<feature type="coiled-coil region" evidence="1">
    <location>
        <begin position="155"/>
        <end position="182"/>
    </location>
</feature>
<feature type="region of interest" description="Disordered" evidence="2">
    <location>
        <begin position="378"/>
        <end position="546"/>
    </location>
</feature>
<dbReference type="RefSeq" id="XP_018270127.1">
    <property type="nucleotide sequence ID" value="XM_018417427.1"/>
</dbReference>
<dbReference type="OMA" id="CEREHAV"/>
<evidence type="ECO:0000313" key="4">
    <source>
        <dbReference type="EMBL" id="KPV74078.1"/>
    </source>
</evidence>
<evidence type="ECO:0000313" key="5">
    <source>
        <dbReference type="Proteomes" id="UP000053890"/>
    </source>
</evidence>